<evidence type="ECO:0000256" key="2">
    <source>
        <dbReference type="ARBA" id="ARBA00022801"/>
    </source>
</evidence>
<comment type="function">
    <text evidence="4">SbcCD cleaves DNA hairpin structures. These structures can inhibit DNA replication and are intermediates in certain DNA recombination reactions. The complex acts as a 3'-&gt;5' double strand exonuclease that can open hairpins. It also has a 5' single-strand endonuclease activity.</text>
</comment>
<keyword evidence="4" id="KW-0233">DNA recombination</keyword>
<evidence type="ECO:0000259" key="5">
    <source>
        <dbReference type="Pfam" id="PF00149"/>
    </source>
</evidence>
<keyword evidence="1 4" id="KW-0540">Nuclease</keyword>
<dbReference type="GO" id="GO:0004519">
    <property type="term" value="F:endonuclease activity"/>
    <property type="evidence" value="ECO:0007669"/>
    <property type="project" value="UniProtKB-KW"/>
</dbReference>
<reference evidence="6" key="2">
    <citation type="journal article" date="2021" name="PeerJ">
        <title>Extensive microbial diversity within the chicken gut microbiome revealed by metagenomics and culture.</title>
        <authorList>
            <person name="Gilroy R."/>
            <person name="Ravi A."/>
            <person name="Getino M."/>
            <person name="Pursley I."/>
            <person name="Horton D.L."/>
            <person name="Alikhan N.F."/>
            <person name="Baker D."/>
            <person name="Gharbi K."/>
            <person name="Hall N."/>
            <person name="Watson M."/>
            <person name="Adriaenssens E.M."/>
            <person name="Foster-Nyarko E."/>
            <person name="Jarju S."/>
            <person name="Secka A."/>
            <person name="Antonio M."/>
            <person name="Oren A."/>
            <person name="Chaudhuri R.R."/>
            <person name="La Ragione R."/>
            <person name="Hildebrand F."/>
            <person name="Pallen M.J."/>
        </authorList>
    </citation>
    <scope>NUCLEOTIDE SEQUENCE</scope>
    <source>
        <strain evidence="6">B1-3475</strain>
    </source>
</reference>
<dbReference type="NCBIfam" id="TIGR00619">
    <property type="entry name" value="sbcd"/>
    <property type="match status" value="1"/>
</dbReference>
<keyword evidence="3 4" id="KW-0269">Exonuclease</keyword>
<proteinExistence type="inferred from homology"/>
<dbReference type="Pfam" id="PF00149">
    <property type="entry name" value="Metallophos"/>
    <property type="match status" value="1"/>
</dbReference>
<sequence>MRFIHTSDWHLGQIFNEYDRSPEHGMFLGELVSIVGEEQPDALLVSGDIFHNSLPSAQSQKMFTDAVLALRQTCPRMKIVITAGNHDGGARLEADRNLWKKLGVTVIGGLSRRDGHAVLEDHIVEIPSSSGEAPAGYVVAVPYVFRQNYPQSPYADEVSDDNAISSALSRQKAFYLDLLSHVRALQEKKCPGEASPVVLMAHLAVAGCDIKGHDEPLGGMDYTPSDVFPEGYDYLALGHIHHPQTLRMKPYARYSGSPIPMSFDEDYQHSVSLVEVHAGGKVSVREIPLRCPVPVLTIPEKPVPFDQALAALEQFPQDKCAYIRLNVKISDYLPQNASVKASMASKGKACRYCGMKVVKDAAISLDNGMNLSVDEVRTLDPVEMASIYYRARFGAEMDESLGVLLREVADEIRQEDAGN</sequence>
<name>A0A9D9HLR0_9BACT</name>
<dbReference type="GO" id="GO:0006260">
    <property type="term" value="P:DNA replication"/>
    <property type="evidence" value="ECO:0007669"/>
    <property type="project" value="UniProtKB-KW"/>
</dbReference>
<dbReference type="CDD" id="cd00840">
    <property type="entry name" value="MPP_Mre11_N"/>
    <property type="match status" value="1"/>
</dbReference>
<reference evidence="6" key="1">
    <citation type="submission" date="2020-10" db="EMBL/GenBank/DDBJ databases">
        <authorList>
            <person name="Gilroy R."/>
        </authorList>
    </citation>
    <scope>NUCLEOTIDE SEQUENCE</scope>
    <source>
        <strain evidence="6">B1-3475</strain>
    </source>
</reference>
<comment type="similarity">
    <text evidence="4">Belongs to the SbcD family.</text>
</comment>
<dbReference type="InterPro" id="IPR029052">
    <property type="entry name" value="Metallo-depent_PP-like"/>
</dbReference>
<dbReference type="InterPro" id="IPR004843">
    <property type="entry name" value="Calcineurin-like_PHP"/>
</dbReference>
<dbReference type="Proteomes" id="UP000823617">
    <property type="component" value="Unassembled WGS sequence"/>
</dbReference>
<feature type="domain" description="Calcineurin-like phosphoesterase" evidence="5">
    <location>
        <begin position="1"/>
        <end position="243"/>
    </location>
</feature>
<dbReference type="PANTHER" id="PTHR30337">
    <property type="entry name" value="COMPONENT OF ATP-DEPENDENT DSDNA EXONUCLEASE"/>
    <property type="match status" value="1"/>
</dbReference>
<dbReference type="PANTHER" id="PTHR30337:SF0">
    <property type="entry name" value="NUCLEASE SBCCD SUBUNIT D"/>
    <property type="match status" value="1"/>
</dbReference>
<dbReference type="GO" id="GO:0006310">
    <property type="term" value="P:DNA recombination"/>
    <property type="evidence" value="ECO:0007669"/>
    <property type="project" value="UniProtKB-KW"/>
</dbReference>
<dbReference type="GO" id="GO:0008408">
    <property type="term" value="F:3'-5' exonuclease activity"/>
    <property type="evidence" value="ECO:0007669"/>
    <property type="project" value="InterPro"/>
</dbReference>
<evidence type="ECO:0000256" key="4">
    <source>
        <dbReference type="RuleBase" id="RU363069"/>
    </source>
</evidence>
<dbReference type="SUPFAM" id="SSF56300">
    <property type="entry name" value="Metallo-dependent phosphatases"/>
    <property type="match status" value="1"/>
</dbReference>
<keyword evidence="2 4" id="KW-0378">Hydrolase</keyword>
<dbReference type="Gene3D" id="3.60.21.10">
    <property type="match status" value="1"/>
</dbReference>
<organism evidence="6 7">
    <name type="scientific">Candidatus Cryptobacteroides intestinigallinarum</name>
    <dbReference type="NCBI Taxonomy" id="2840767"/>
    <lineage>
        <taxon>Bacteria</taxon>
        <taxon>Pseudomonadati</taxon>
        <taxon>Bacteroidota</taxon>
        <taxon>Bacteroidia</taxon>
        <taxon>Bacteroidales</taxon>
        <taxon>Candidatus Cryptobacteroides</taxon>
    </lineage>
</organism>
<evidence type="ECO:0000256" key="1">
    <source>
        <dbReference type="ARBA" id="ARBA00022722"/>
    </source>
</evidence>
<evidence type="ECO:0000313" key="7">
    <source>
        <dbReference type="Proteomes" id="UP000823617"/>
    </source>
</evidence>
<evidence type="ECO:0000313" key="6">
    <source>
        <dbReference type="EMBL" id="MBO8456142.1"/>
    </source>
</evidence>
<comment type="caution">
    <text evidence="6">The sequence shown here is derived from an EMBL/GenBank/DDBJ whole genome shotgun (WGS) entry which is preliminary data.</text>
</comment>
<keyword evidence="4" id="KW-0235">DNA replication</keyword>
<dbReference type="InterPro" id="IPR004593">
    <property type="entry name" value="SbcD"/>
</dbReference>
<accession>A0A9D9HLR0</accession>
<dbReference type="AlphaFoldDB" id="A0A9D9HLR0"/>
<comment type="subunit">
    <text evidence="4">Heterodimer of SbcC and SbcD.</text>
</comment>
<keyword evidence="4" id="KW-0255">Endonuclease</keyword>
<dbReference type="InterPro" id="IPR041796">
    <property type="entry name" value="Mre11_N"/>
</dbReference>
<evidence type="ECO:0000256" key="3">
    <source>
        <dbReference type="ARBA" id="ARBA00022839"/>
    </source>
</evidence>
<dbReference type="InterPro" id="IPR050535">
    <property type="entry name" value="DNA_Repair-Maintenance_Comp"/>
</dbReference>
<protein>
    <recommendedName>
        <fullName evidence="4">Nuclease SbcCD subunit D</fullName>
    </recommendedName>
</protein>
<dbReference type="EMBL" id="JADIMK010000073">
    <property type="protein sequence ID" value="MBO8456142.1"/>
    <property type="molecule type" value="Genomic_DNA"/>
</dbReference>
<gene>
    <name evidence="4 6" type="primary">sbcD</name>
    <name evidence="6" type="ORF">IAC08_07045</name>
</gene>